<dbReference type="Gene3D" id="4.10.320.10">
    <property type="entry name" value="E3-binding domain"/>
    <property type="match status" value="1"/>
</dbReference>
<dbReference type="Pfam" id="PF02817">
    <property type="entry name" value="E3_binding"/>
    <property type="match status" value="1"/>
</dbReference>
<dbReference type="RefSeq" id="WP_220146127.1">
    <property type="nucleotide sequence ID" value="NZ_JAHXZI010000012.1"/>
</dbReference>
<dbReference type="InterPro" id="IPR000089">
    <property type="entry name" value="Biotin_lipoyl"/>
</dbReference>
<evidence type="ECO:0000259" key="8">
    <source>
        <dbReference type="PROSITE" id="PS50968"/>
    </source>
</evidence>
<gene>
    <name evidence="10" type="primary">sucB</name>
    <name evidence="10" type="ORF">KZ829_23805</name>
</gene>
<dbReference type="Pfam" id="PF00198">
    <property type="entry name" value="2-oxoacid_dh"/>
    <property type="match status" value="1"/>
</dbReference>
<comment type="caution">
    <text evidence="10">The sequence shown here is derived from an EMBL/GenBank/DDBJ whole genome shotgun (WGS) entry which is preliminary data.</text>
</comment>
<keyword evidence="4 6" id="KW-0450">Lipoyl</keyword>
<dbReference type="Gene3D" id="2.40.50.100">
    <property type="match status" value="2"/>
</dbReference>
<evidence type="ECO:0000259" key="9">
    <source>
        <dbReference type="PROSITE" id="PS51826"/>
    </source>
</evidence>
<feature type="region of interest" description="Disordered" evidence="7">
    <location>
        <begin position="208"/>
        <end position="272"/>
    </location>
</feature>
<keyword evidence="5 6" id="KW-0012">Acyltransferase</keyword>
<name>A0ABS7B6V2_9ACTN</name>
<feature type="domain" description="Lipoyl-binding" evidence="8">
    <location>
        <begin position="130"/>
        <end position="205"/>
    </location>
</feature>
<evidence type="ECO:0000256" key="7">
    <source>
        <dbReference type="SAM" id="MobiDB-lite"/>
    </source>
</evidence>
<dbReference type="PROSITE" id="PS50968">
    <property type="entry name" value="BIOTINYL_LIPOYL"/>
    <property type="match status" value="2"/>
</dbReference>
<evidence type="ECO:0000256" key="5">
    <source>
        <dbReference type="ARBA" id="ARBA00023315"/>
    </source>
</evidence>
<feature type="compositionally biased region" description="Pro residues" evidence="7">
    <location>
        <begin position="217"/>
        <end position="231"/>
    </location>
</feature>
<dbReference type="InterPro" id="IPR004167">
    <property type="entry name" value="PSBD"/>
</dbReference>
<evidence type="ECO:0000256" key="2">
    <source>
        <dbReference type="ARBA" id="ARBA00007317"/>
    </source>
</evidence>
<dbReference type="Proteomes" id="UP001519863">
    <property type="component" value="Unassembled WGS sequence"/>
</dbReference>
<feature type="region of interest" description="Disordered" evidence="7">
    <location>
        <begin position="319"/>
        <end position="346"/>
    </location>
</feature>
<feature type="region of interest" description="Disordered" evidence="7">
    <location>
        <begin position="76"/>
        <end position="140"/>
    </location>
</feature>
<dbReference type="Gene3D" id="3.30.559.10">
    <property type="entry name" value="Chloramphenicol acetyltransferase-like domain"/>
    <property type="match status" value="1"/>
</dbReference>
<evidence type="ECO:0000313" key="10">
    <source>
        <dbReference type="EMBL" id="MBW6436772.1"/>
    </source>
</evidence>
<dbReference type="InterPro" id="IPR014276">
    <property type="entry name" value="2-oxoglutarate_DH_E2"/>
</dbReference>
<dbReference type="InterPro" id="IPR023213">
    <property type="entry name" value="CAT-like_dom_sf"/>
</dbReference>
<dbReference type="PANTHER" id="PTHR43178:SF5">
    <property type="entry name" value="LIPOAMIDE ACYLTRANSFERASE COMPONENT OF BRANCHED-CHAIN ALPHA-KETO ACID DEHYDROGENASE COMPLEX, MITOCHONDRIAL"/>
    <property type="match status" value="1"/>
</dbReference>
<reference evidence="10 11" key="1">
    <citation type="journal article" date="2013" name="Antonie Van Leeuwenhoek">
        <title>Actinoplanes hulinensis sp. nov., a novel actinomycete isolated from soybean root (Glycine max (L.) Merr).</title>
        <authorList>
            <person name="Shen Y."/>
            <person name="Liu C."/>
            <person name="Wang X."/>
            <person name="Zhao J."/>
            <person name="Jia F."/>
            <person name="Zhang Y."/>
            <person name="Wang L."/>
            <person name="Yang D."/>
            <person name="Xiang W."/>
        </authorList>
    </citation>
    <scope>NUCLEOTIDE SEQUENCE [LARGE SCALE GENOMIC DNA]</scope>
    <source>
        <strain evidence="10 11">NEAU-M9</strain>
    </source>
</reference>
<evidence type="ECO:0000256" key="6">
    <source>
        <dbReference type="RuleBase" id="RU003423"/>
    </source>
</evidence>
<feature type="compositionally biased region" description="Low complexity" evidence="7">
    <location>
        <begin position="114"/>
        <end position="130"/>
    </location>
</feature>
<evidence type="ECO:0000313" key="11">
    <source>
        <dbReference type="Proteomes" id="UP001519863"/>
    </source>
</evidence>
<dbReference type="SUPFAM" id="SSF47005">
    <property type="entry name" value="Peripheral subunit-binding domain of 2-oxo acid dehydrogenase complex"/>
    <property type="match status" value="1"/>
</dbReference>
<dbReference type="InterPro" id="IPR011053">
    <property type="entry name" value="Single_hybrid_motif"/>
</dbReference>
<dbReference type="EC" id="2.3.1.-" evidence="6"/>
<dbReference type="Pfam" id="PF00364">
    <property type="entry name" value="Biotin_lipoyl"/>
    <property type="match status" value="2"/>
</dbReference>
<dbReference type="NCBIfam" id="TIGR02927">
    <property type="entry name" value="SucB_Actino"/>
    <property type="match status" value="1"/>
</dbReference>
<comment type="cofactor">
    <cofactor evidence="1 6">
        <name>(R)-lipoate</name>
        <dbReference type="ChEBI" id="CHEBI:83088"/>
    </cofactor>
</comment>
<dbReference type="InterPro" id="IPR001078">
    <property type="entry name" value="2-oxoacid_DH_actylTfrase"/>
</dbReference>
<evidence type="ECO:0000256" key="1">
    <source>
        <dbReference type="ARBA" id="ARBA00001938"/>
    </source>
</evidence>
<dbReference type="SUPFAM" id="SSF52777">
    <property type="entry name" value="CoA-dependent acyltransferases"/>
    <property type="match status" value="1"/>
</dbReference>
<evidence type="ECO:0000256" key="4">
    <source>
        <dbReference type="ARBA" id="ARBA00022823"/>
    </source>
</evidence>
<dbReference type="CDD" id="cd06849">
    <property type="entry name" value="lipoyl_domain"/>
    <property type="match status" value="2"/>
</dbReference>
<feature type="compositionally biased region" description="Low complexity" evidence="7">
    <location>
        <begin position="319"/>
        <end position="344"/>
    </location>
</feature>
<accession>A0ABS7B6V2</accession>
<dbReference type="InterPro" id="IPR050743">
    <property type="entry name" value="2-oxoacid_DH_E2_comp"/>
</dbReference>
<comment type="similarity">
    <text evidence="2 6">Belongs to the 2-oxoacid dehydrogenase family.</text>
</comment>
<evidence type="ECO:0000256" key="3">
    <source>
        <dbReference type="ARBA" id="ARBA00022679"/>
    </source>
</evidence>
<proteinExistence type="inferred from homology"/>
<organism evidence="10 11">
    <name type="scientific">Actinoplanes hulinensis</name>
    <dbReference type="NCBI Taxonomy" id="1144547"/>
    <lineage>
        <taxon>Bacteria</taxon>
        <taxon>Bacillati</taxon>
        <taxon>Actinomycetota</taxon>
        <taxon>Actinomycetes</taxon>
        <taxon>Micromonosporales</taxon>
        <taxon>Micromonosporaceae</taxon>
        <taxon>Actinoplanes</taxon>
    </lineage>
</organism>
<dbReference type="PANTHER" id="PTHR43178">
    <property type="entry name" value="DIHYDROLIPOAMIDE ACETYLTRANSFERASE COMPONENT OF PYRUVATE DEHYDROGENASE COMPLEX"/>
    <property type="match status" value="1"/>
</dbReference>
<keyword evidence="11" id="KW-1185">Reference proteome</keyword>
<dbReference type="PROSITE" id="PS51826">
    <property type="entry name" value="PSBD"/>
    <property type="match status" value="1"/>
</dbReference>
<dbReference type="InterPro" id="IPR003016">
    <property type="entry name" value="2-oxoA_DH_lipoyl-BS"/>
</dbReference>
<dbReference type="InterPro" id="IPR036625">
    <property type="entry name" value="E3-bd_dom_sf"/>
</dbReference>
<sequence length="586" mass="60065">MPVSVTMPRLGESVTEGTVTRWLKQEGERVEADEPLLEVSTDKVDTEIPSPAAGVLTRIVVGEDETAEVGSELAVIAGEGEDAGSAAPAPAQQAAAEPEPAAPVTPSTEKPVEAEAPAPQTAAPAGTAEGTEIKLPALGESVTEGTITRWLKQVGEEVEADEPLVEVSTDKVDTEIPSPVAGTLLEIRVGEDETADVGAVLAVIGAAGSAPAAAPAPEKPAPAPAPAPTQAPAPKVESAPAPKIESAPAPQVAPEPAKAPAPAAVESNGSGDAGYVTPLVRKLAAEKGVDLSTLTGTGVGGRIRKQDVIDAAEKAAAAKAAPAPAAQAERAAAPVEKAAAKTEPSPLRGRTEKLTRIRATIARRMVESLQVSAQLTTVVEVDVTKIANLRNKAKADFQAKHGVKLTFLPFFALATVEALQQHPVVNSSIDVEAGTVTYHGSEHLGIAVDAPKGLVVPVIKDAGDLNLGGLAKRIADVAERTRNNKIGPDELGGGTFTLTNTGSRGALFDTPIINQPQVGILGLGAVVKRPVIVNDPDLGEIIAPRSMVYLALSYDHRIVDGADAARFLGTLKERLEGGHFEADLGL</sequence>
<protein>
    <recommendedName>
        <fullName evidence="6">Dihydrolipoamide acetyltransferase component of pyruvate dehydrogenase complex</fullName>
        <ecNumber evidence="6">2.3.1.-</ecNumber>
    </recommendedName>
</protein>
<dbReference type="EMBL" id="JAHXZI010000012">
    <property type="protein sequence ID" value="MBW6436772.1"/>
    <property type="molecule type" value="Genomic_DNA"/>
</dbReference>
<feature type="compositionally biased region" description="Low complexity" evidence="7">
    <location>
        <begin position="86"/>
        <end position="99"/>
    </location>
</feature>
<dbReference type="SUPFAM" id="SSF51230">
    <property type="entry name" value="Single hybrid motif"/>
    <property type="match status" value="2"/>
</dbReference>
<keyword evidence="3 6" id="KW-0808">Transferase</keyword>
<dbReference type="PROSITE" id="PS00189">
    <property type="entry name" value="LIPOYL"/>
    <property type="match status" value="2"/>
</dbReference>
<feature type="domain" description="Peripheral subunit-binding (PSBD)" evidence="9">
    <location>
        <begin position="275"/>
        <end position="312"/>
    </location>
</feature>
<feature type="domain" description="Lipoyl-binding" evidence="8">
    <location>
        <begin position="2"/>
        <end position="77"/>
    </location>
</feature>